<dbReference type="Gene3D" id="2.30.110.10">
    <property type="entry name" value="Electron Transport, Fmn-binding Protein, Chain A"/>
    <property type="match status" value="1"/>
</dbReference>
<dbReference type="InterPro" id="IPR012349">
    <property type="entry name" value="Split_barrel_FMN-bd"/>
</dbReference>
<protein>
    <submittedName>
        <fullName evidence="1">Pyridoxamine 5'-phosphate oxidase family protein</fullName>
    </submittedName>
</protein>
<dbReference type="Proteomes" id="UP000805085">
    <property type="component" value="Unassembled WGS sequence"/>
</dbReference>
<organism evidence="1 2">
    <name type="scientific">Winogradskyella litoriviva</name>
    <dbReference type="NCBI Taxonomy" id="1220182"/>
    <lineage>
        <taxon>Bacteria</taxon>
        <taxon>Pseudomonadati</taxon>
        <taxon>Bacteroidota</taxon>
        <taxon>Flavobacteriia</taxon>
        <taxon>Flavobacteriales</taxon>
        <taxon>Flavobacteriaceae</taxon>
        <taxon>Winogradskyella</taxon>
    </lineage>
</organism>
<evidence type="ECO:0000313" key="1">
    <source>
        <dbReference type="EMBL" id="NRD24614.1"/>
    </source>
</evidence>
<dbReference type="Pfam" id="PF12900">
    <property type="entry name" value="Pyridox_ox_2"/>
    <property type="match status" value="1"/>
</dbReference>
<keyword evidence="2" id="KW-1185">Reference proteome</keyword>
<dbReference type="EMBL" id="JABRWQ010000007">
    <property type="protein sequence ID" value="NRD24614.1"/>
    <property type="molecule type" value="Genomic_DNA"/>
</dbReference>
<comment type="caution">
    <text evidence="1">The sequence shown here is derived from an EMBL/GenBank/DDBJ whole genome shotgun (WGS) entry which is preliminary data.</text>
</comment>
<evidence type="ECO:0000313" key="2">
    <source>
        <dbReference type="Proteomes" id="UP000805085"/>
    </source>
</evidence>
<gene>
    <name evidence="1" type="ORF">HNV10_15275</name>
</gene>
<dbReference type="InterPro" id="IPR024747">
    <property type="entry name" value="Pyridox_Oxase-rel"/>
</dbReference>
<name>A0ABX2E7X9_9FLAO</name>
<accession>A0ABX2E7X9</accession>
<reference evidence="1 2" key="1">
    <citation type="journal article" date="2015" name="Int. J. Syst. Evol. Microbiol.">
        <title>Winogradskyella litoriviva sp. nov., isolated from coastal seawater.</title>
        <authorList>
            <person name="Nedashkovskaya O.I."/>
            <person name="Kukhlevskiy A.D."/>
            <person name="Zhukova N.V."/>
            <person name="Kim S.J."/>
            <person name="Rhee S.K."/>
            <person name="Mikhailov V.V."/>
        </authorList>
    </citation>
    <scope>NUCLEOTIDE SEQUENCE [LARGE SCALE GENOMIC DNA]</scope>
    <source>
        <strain evidence="1 2">KMM6491</strain>
    </source>
</reference>
<dbReference type="RefSeq" id="WP_173302264.1">
    <property type="nucleotide sequence ID" value="NZ_JABRWQ010000007.1"/>
</dbReference>
<sequence>MIRTLNEIECKSILEDNYIGNLAYIYRCRPFVVPITYFYDKKNNVIIGYSAEGQKIRAMRKNASVSLNVSEIDSVNSWMSVLAQGDFYELKGSEAKSQLHIFSLGVKDLIIKNEHRELDFISDFSSKIYNDDLPVIFIIKIEELTGKLRIHKELQ</sequence>
<dbReference type="SUPFAM" id="SSF50475">
    <property type="entry name" value="FMN-binding split barrel"/>
    <property type="match status" value="1"/>
</dbReference>
<proteinExistence type="predicted"/>